<dbReference type="EMBL" id="JBFXLT010000019">
    <property type="protein sequence ID" value="KAL2817168.1"/>
    <property type="molecule type" value="Genomic_DNA"/>
</dbReference>
<protein>
    <submittedName>
        <fullName evidence="1">Uncharacterized protein</fullName>
    </submittedName>
</protein>
<proteinExistence type="predicted"/>
<evidence type="ECO:0000313" key="2">
    <source>
        <dbReference type="Proteomes" id="UP001610334"/>
    </source>
</evidence>
<gene>
    <name evidence="1" type="ORF">BJX63DRAFT_117899</name>
</gene>
<name>A0ABR4HR31_9EURO</name>
<reference evidence="1 2" key="1">
    <citation type="submission" date="2024-07" db="EMBL/GenBank/DDBJ databases">
        <title>Section-level genome sequencing and comparative genomics of Aspergillus sections Usti and Cavernicolus.</title>
        <authorList>
            <consortium name="Lawrence Berkeley National Laboratory"/>
            <person name="Nybo J.L."/>
            <person name="Vesth T.C."/>
            <person name="Theobald S."/>
            <person name="Frisvad J.C."/>
            <person name="Larsen T.O."/>
            <person name="Kjaerboelling I."/>
            <person name="Rothschild-Mancinelli K."/>
            <person name="Lyhne E.K."/>
            <person name="Kogle M.E."/>
            <person name="Barry K."/>
            <person name="Clum A."/>
            <person name="Na H."/>
            <person name="Ledsgaard L."/>
            <person name="Lin J."/>
            <person name="Lipzen A."/>
            <person name="Kuo A."/>
            <person name="Riley R."/>
            <person name="Mondo S."/>
            <person name="Labutti K."/>
            <person name="Haridas S."/>
            <person name="Pangalinan J."/>
            <person name="Salamov A.A."/>
            <person name="Simmons B.A."/>
            <person name="Magnuson J.K."/>
            <person name="Chen J."/>
            <person name="Drula E."/>
            <person name="Henrissat B."/>
            <person name="Wiebenga A."/>
            <person name="Lubbers R.J."/>
            <person name="Gomes A.C."/>
            <person name="Makela M.R."/>
            <person name="Stajich J."/>
            <person name="Grigoriev I.V."/>
            <person name="Mortensen U.H."/>
            <person name="De Vries R.P."/>
            <person name="Baker S.E."/>
            <person name="Andersen M.R."/>
        </authorList>
    </citation>
    <scope>NUCLEOTIDE SEQUENCE [LARGE SCALE GENOMIC DNA]</scope>
    <source>
        <strain evidence="1 2">CBS 588.65</strain>
    </source>
</reference>
<accession>A0ABR4HR31</accession>
<organism evidence="1 2">
    <name type="scientific">Aspergillus granulosus</name>
    <dbReference type="NCBI Taxonomy" id="176169"/>
    <lineage>
        <taxon>Eukaryota</taxon>
        <taxon>Fungi</taxon>
        <taxon>Dikarya</taxon>
        <taxon>Ascomycota</taxon>
        <taxon>Pezizomycotina</taxon>
        <taxon>Eurotiomycetes</taxon>
        <taxon>Eurotiomycetidae</taxon>
        <taxon>Eurotiales</taxon>
        <taxon>Aspergillaceae</taxon>
        <taxon>Aspergillus</taxon>
        <taxon>Aspergillus subgen. Nidulantes</taxon>
    </lineage>
</organism>
<dbReference type="Proteomes" id="UP001610334">
    <property type="component" value="Unassembled WGS sequence"/>
</dbReference>
<keyword evidence="2" id="KW-1185">Reference proteome</keyword>
<comment type="caution">
    <text evidence="1">The sequence shown here is derived from an EMBL/GenBank/DDBJ whole genome shotgun (WGS) entry which is preliminary data.</text>
</comment>
<sequence length="147" mass="15703">MLLACYNLVLRKDANNVARPCPLQSFPLSSRLPSAHTQAPHLLVHAIDAVTTERATRRSFPPVTRGPLTWVPGCNPPIPDAAEGAAVALQRALYEGSASAAGLQQLRRSYRTIVRSVNAAVAAANAPPAPTMVPVGPWVDSRSVWYS</sequence>
<evidence type="ECO:0000313" key="1">
    <source>
        <dbReference type="EMBL" id="KAL2817168.1"/>
    </source>
</evidence>